<dbReference type="Pfam" id="PF10431">
    <property type="entry name" value="ClpB_D2-small"/>
    <property type="match status" value="1"/>
</dbReference>
<dbReference type="Gene3D" id="1.10.8.60">
    <property type="match status" value="2"/>
</dbReference>
<proteinExistence type="predicted"/>
<keyword evidence="2" id="KW-0547">Nucleotide-binding</keyword>
<dbReference type="InterPro" id="IPR001270">
    <property type="entry name" value="ClpA/B"/>
</dbReference>
<keyword evidence="4" id="KW-0143">Chaperone</keyword>
<dbReference type="Pfam" id="PF07724">
    <property type="entry name" value="AAA_2"/>
    <property type="match status" value="1"/>
</dbReference>
<evidence type="ECO:0000256" key="3">
    <source>
        <dbReference type="ARBA" id="ARBA00022840"/>
    </source>
</evidence>
<evidence type="ECO:0000256" key="5">
    <source>
        <dbReference type="SAM" id="Coils"/>
    </source>
</evidence>
<dbReference type="FunFam" id="3.40.50.300:FF:000025">
    <property type="entry name" value="ATP-dependent Clp protease subunit"/>
    <property type="match status" value="1"/>
</dbReference>
<dbReference type="PRINTS" id="PR00300">
    <property type="entry name" value="CLPPROTEASEA"/>
</dbReference>
<dbReference type="GO" id="GO:0005524">
    <property type="term" value="F:ATP binding"/>
    <property type="evidence" value="ECO:0007669"/>
    <property type="project" value="UniProtKB-KW"/>
</dbReference>
<evidence type="ECO:0000256" key="4">
    <source>
        <dbReference type="ARBA" id="ARBA00023186"/>
    </source>
</evidence>
<evidence type="ECO:0000256" key="2">
    <source>
        <dbReference type="ARBA" id="ARBA00022741"/>
    </source>
</evidence>
<protein>
    <recommendedName>
        <fullName evidence="10">ATP-dependent Clp protease ATP-binding subunit</fullName>
    </recommendedName>
</protein>
<sequence>MARRFQQVDVVEPTVPDAIQILKGLRGEYEKHHKITLTDKAIEAAVTLSSRYINDRFLPDKAIDLMDEAGAKAKISRLTTPAPLKALEVDLLDLIAKKEKAIEAEDFLAAADLRNEESKLKKVLAEETDKHRSSDDTTVVTDVEIAAVLTAATGIPVTLVQDESKRLVSMETEIAARVVGQKAAIQTVARSVRRQRAGLKDPNRPAGSFIFAGPTGVGKTELAKALAQFLFQDESALISLDMSEYGEKHTVSRLFGAPPGYVGHEEGGQLTERVRRKPYSVILFDEIEKAHPDVFNPLLQVLEEGRLTDGQGRVIDFKNTIIIMTTNLGASKLASGPMGFQVFGNADASYEAMKNKVMTELKQEFKPEFLNRLDDMVVFPHLTEEDLIEIIDVFIARLNVRLVDNNFTVDLTPAAKKYVVSVGYDQTLGARPLRRAMQQLVEDGISEMMLFGTVESGENIVVDYVNETLTFNGRNRDEITFPAEPLEA</sequence>
<dbReference type="InterPro" id="IPR003593">
    <property type="entry name" value="AAA+_ATPase"/>
</dbReference>
<feature type="domain" description="AAA+ ATPase" evidence="6">
    <location>
        <begin position="205"/>
        <end position="349"/>
    </location>
</feature>
<keyword evidence="5" id="KW-0175">Coiled coil</keyword>
<dbReference type="PANTHER" id="PTHR11638:SF18">
    <property type="entry name" value="HEAT SHOCK PROTEIN 104"/>
    <property type="match status" value="1"/>
</dbReference>
<organism evidence="8 9">
    <name type="scientific">Rhynchospora breviuscula</name>
    <dbReference type="NCBI Taxonomy" id="2022672"/>
    <lineage>
        <taxon>Eukaryota</taxon>
        <taxon>Viridiplantae</taxon>
        <taxon>Streptophyta</taxon>
        <taxon>Embryophyta</taxon>
        <taxon>Tracheophyta</taxon>
        <taxon>Spermatophyta</taxon>
        <taxon>Magnoliopsida</taxon>
        <taxon>Liliopsida</taxon>
        <taxon>Poales</taxon>
        <taxon>Cyperaceae</taxon>
        <taxon>Cyperoideae</taxon>
        <taxon>Rhynchosporeae</taxon>
        <taxon>Rhynchospora</taxon>
    </lineage>
</organism>
<evidence type="ECO:0000313" key="8">
    <source>
        <dbReference type="EMBL" id="KAJ1683538.1"/>
    </source>
</evidence>
<comment type="caution">
    <text evidence="8">The sequence shown here is derived from an EMBL/GenBank/DDBJ whole genome shotgun (WGS) entry which is preliminary data.</text>
</comment>
<gene>
    <name evidence="8" type="ORF">LUZ63_021234</name>
</gene>
<dbReference type="InterPro" id="IPR003959">
    <property type="entry name" value="ATPase_AAA_core"/>
</dbReference>
<evidence type="ECO:0000259" key="7">
    <source>
        <dbReference type="SMART" id="SM01086"/>
    </source>
</evidence>
<dbReference type="GO" id="GO:0034605">
    <property type="term" value="P:cellular response to heat"/>
    <property type="evidence" value="ECO:0007669"/>
    <property type="project" value="TreeGrafter"/>
</dbReference>
<dbReference type="SMART" id="SM00382">
    <property type="entry name" value="AAA"/>
    <property type="match status" value="1"/>
</dbReference>
<dbReference type="InterPro" id="IPR050130">
    <property type="entry name" value="ClpA_ClpB"/>
</dbReference>
<dbReference type="EMBL" id="JAMQYH010000177">
    <property type="protein sequence ID" value="KAJ1683538.1"/>
    <property type="molecule type" value="Genomic_DNA"/>
</dbReference>
<evidence type="ECO:0000256" key="1">
    <source>
        <dbReference type="ARBA" id="ARBA00022737"/>
    </source>
</evidence>
<evidence type="ECO:0000313" key="9">
    <source>
        <dbReference type="Proteomes" id="UP001151287"/>
    </source>
</evidence>
<keyword evidence="1" id="KW-0677">Repeat</keyword>
<dbReference type="AlphaFoldDB" id="A0A9Q0C013"/>
<dbReference type="SUPFAM" id="SSF52540">
    <property type="entry name" value="P-loop containing nucleoside triphosphate hydrolases"/>
    <property type="match status" value="2"/>
</dbReference>
<reference evidence="8" key="1">
    <citation type="journal article" date="2022" name="Cell">
        <title>Repeat-based holocentromeres influence genome architecture and karyotype evolution.</title>
        <authorList>
            <person name="Hofstatter P.G."/>
            <person name="Thangavel G."/>
            <person name="Lux T."/>
            <person name="Neumann P."/>
            <person name="Vondrak T."/>
            <person name="Novak P."/>
            <person name="Zhang M."/>
            <person name="Costa L."/>
            <person name="Castellani M."/>
            <person name="Scott A."/>
            <person name="Toegelov H."/>
            <person name="Fuchs J."/>
            <person name="Mata-Sucre Y."/>
            <person name="Dias Y."/>
            <person name="Vanzela A.L.L."/>
            <person name="Huettel B."/>
            <person name="Almeida C.C.S."/>
            <person name="Simkova H."/>
            <person name="Souza G."/>
            <person name="Pedrosa-Harand A."/>
            <person name="Macas J."/>
            <person name="Mayer K.F.X."/>
            <person name="Houben A."/>
            <person name="Marques A."/>
        </authorList>
    </citation>
    <scope>NUCLEOTIDE SEQUENCE</scope>
    <source>
        <strain evidence="8">RhyBre1mFocal</strain>
    </source>
</reference>
<dbReference type="OrthoDB" id="47330at2759"/>
<dbReference type="GO" id="GO:0005737">
    <property type="term" value="C:cytoplasm"/>
    <property type="evidence" value="ECO:0007669"/>
    <property type="project" value="TreeGrafter"/>
</dbReference>
<feature type="coiled-coil region" evidence="5">
    <location>
        <begin position="84"/>
        <end position="130"/>
    </location>
</feature>
<dbReference type="Gene3D" id="4.10.860.10">
    <property type="entry name" value="UVR domain"/>
    <property type="match status" value="1"/>
</dbReference>
<dbReference type="InterPro" id="IPR027417">
    <property type="entry name" value="P-loop_NTPase"/>
</dbReference>
<dbReference type="SMART" id="SM01086">
    <property type="entry name" value="ClpB_D2-small"/>
    <property type="match status" value="1"/>
</dbReference>
<feature type="domain" description="Clp ATPase C-terminal" evidence="7">
    <location>
        <begin position="382"/>
        <end position="471"/>
    </location>
</feature>
<dbReference type="PANTHER" id="PTHR11638">
    <property type="entry name" value="ATP-DEPENDENT CLP PROTEASE"/>
    <property type="match status" value="1"/>
</dbReference>
<dbReference type="Proteomes" id="UP001151287">
    <property type="component" value="Unassembled WGS sequence"/>
</dbReference>
<evidence type="ECO:0000259" key="6">
    <source>
        <dbReference type="SMART" id="SM00382"/>
    </source>
</evidence>
<dbReference type="InterPro" id="IPR041546">
    <property type="entry name" value="ClpA/ClpB_AAA_lid"/>
</dbReference>
<accession>A0A9Q0C013</accession>
<dbReference type="Gene3D" id="3.40.50.300">
    <property type="entry name" value="P-loop containing nucleotide triphosphate hydrolases"/>
    <property type="match status" value="1"/>
</dbReference>
<evidence type="ECO:0008006" key="10">
    <source>
        <dbReference type="Google" id="ProtNLM"/>
    </source>
</evidence>
<keyword evidence="9" id="KW-1185">Reference proteome</keyword>
<name>A0A9Q0C013_9POAL</name>
<dbReference type="Pfam" id="PF17871">
    <property type="entry name" value="AAA_lid_9"/>
    <property type="match status" value="1"/>
</dbReference>
<dbReference type="CDD" id="cd19499">
    <property type="entry name" value="RecA-like_ClpB_Hsp104-like"/>
    <property type="match status" value="1"/>
</dbReference>
<dbReference type="GO" id="GO:0016887">
    <property type="term" value="F:ATP hydrolysis activity"/>
    <property type="evidence" value="ECO:0007669"/>
    <property type="project" value="InterPro"/>
</dbReference>
<dbReference type="InterPro" id="IPR019489">
    <property type="entry name" value="Clp_ATPase_C"/>
</dbReference>
<keyword evidence="3" id="KW-0067">ATP-binding</keyword>